<keyword evidence="2 4" id="KW-0238">DNA-binding</keyword>
<dbReference type="OrthoDB" id="135877at2157"/>
<evidence type="ECO:0000256" key="4">
    <source>
        <dbReference type="PROSITE-ProRule" id="PRU00335"/>
    </source>
</evidence>
<sequence length="196" mass="22651">MPRVVPEYKKEAKKRILEVATRIVFEKGYQHVRMDDIAKEAGISRPTLYLYYENKEALFLEIIKSIIADVSSMAQESIQSGEIQSLGDFFAEANNQYRNQFAMIFEVMAGLPKKHRLISEIALLHDEMIHQIAMYLSMRFPDRPVEIDPEIMANAMLALFIGLQIRQRLGLDPEKAARVWETVISAPFQISRTYRV</sequence>
<evidence type="ECO:0000256" key="1">
    <source>
        <dbReference type="ARBA" id="ARBA00023015"/>
    </source>
</evidence>
<keyword evidence="7" id="KW-1185">Reference proteome</keyword>
<evidence type="ECO:0000256" key="2">
    <source>
        <dbReference type="ARBA" id="ARBA00023125"/>
    </source>
</evidence>
<evidence type="ECO:0000256" key="3">
    <source>
        <dbReference type="ARBA" id="ARBA00023163"/>
    </source>
</evidence>
<protein>
    <submittedName>
        <fullName evidence="6">Transcriptional regulator, TetR family</fullName>
    </submittedName>
</protein>
<dbReference type="InterPro" id="IPR009057">
    <property type="entry name" value="Homeodomain-like_sf"/>
</dbReference>
<name>Q2FRF3_METHJ</name>
<dbReference type="eggNOG" id="arCOG02643">
    <property type="taxonomic scope" value="Archaea"/>
</dbReference>
<dbReference type="KEGG" id="mhu:Mhun_1656"/>
<dbReference type="HOGENOM" id="CLU_069356_15_12_2"/>
<dbReference type="AlphaFoldDB" id="Q2FRF3"/>
<dbReference type="EnsemblBacteria" id="ABD41387">
    <property type="protein sequence ID" value="ABD41387"/>
    <property type="gene ID" value="Mhun_1656"/>
</dbReference>
<dbReference type="PROSITE" id="PS50977">
    <property type="entry name" value="HTH_TETR_2"/>
    <property type="match status" value="1"/>
</dbReference>
<dbReference type="InParanoid" id="Q2FRF3"/>
<keyword evidence="3" id="KW-0804">Transcription</keyword>
<evidence type="ECO:0000313" key="6">
    <source>
        <dbReference type="EMBL" id="ABD41387.1"/>
    </source>
</evidence>
<dbReference type="STRING" id="323259.Mhun_1656"/>
<dbReference type="FunFam" id="1.10.10.60:FF:000141">
    <property type="entry name" value="TetR family transcriptional regulator"/>
    <property type="match status" value="1"/>
</dbReference>
<feature type="domain" description="HTH tetR-type" evidence="5">
    <location>
        <begin position="10"/>
        <end position="70"/>
    </location>
</feature>
<evidence type="ECO:0000313" key="7">
    <source>
        <dbReference type="Proteomes" id="UP000001941"/>
    </source>
</evidence>
<accession>Q2FRF3</accession>
<feature type="DNA-binding region" description="H-T-H motif" evidence="4">
    <location>
        <begin position="33"/>
        <end position="52"/>
    </location>
</feature>
<reference evidence="7" key="1">
    <citation type="journal article" date="2016" name="Stand. Genomic Sci.">
        <title>Complete genome sequence of Methanospirillum hungatei type strain JF1.</title>
        <authorList>
            <person name="Gunsalus R.P."/>
            <person name="Cook L.E."/>
            <person name="Crable B."/>
            <person name="Rohlin L."/>
            <person name="McDonald E."/>
            <person name="Mouttaki H."/>
            <person name="Sieber J.R."/>
            <person name="Poweleit N."/>
            <person name="Zhou H."/>
            <person name="Lapidus A.L."/>
            <person name="Daligault H.E."/>
            <person name="Land M."/>
            <person name="Gilna P."/>
            <person name="Ivanova N."/>
            <person name="Kyrpides N."/>
            <person name="Culley D.E."/>
            <person name="McInerney M.J."/>
        </authorList>
    </citation>
    <scope>NUCLEOTIDE SEQUENCE [LARGE SCALE GENOMIC DNA]</scope>
    <source>
        <strain evidence="7">ATCC 27890 / DSM 864 / NBRC 100397 / JF-1</strain>
    </source>
</reference>
<dbReference type="Gene3D" id="1.10.357.10">
    <property type="entry name" value="Tetracycline Repressor, domain 2"/>
    <property type="match status" value="1"/>
</dbReference>
<dbReference type="SUPFAM" id="SSF46689">
    <property type="entry name" value="Homeodomain-like"/>
    <property type="match status" value="1"/>
</dbReference>
<dbReference type="RefSeq" id="WP_011448652.1">
    <property type="nucleotide sequence ID" value="NC_007796.1"/>
</dbReference>
<dbReference type="PRINTS" id="PR00455">
    <property type="entry name" value="HTHTETR"/>
</dbReference>
<keyword evidence="1" id="KW-0805">Transcription regulation</keyword>
<dbReference type="GO" id="GO:0003700">
    <property type="term" value="F:DNA-binding transcription factor activity"/>
    <property type="evidence" value="ECO:0007669"/>
    <property type="project" value="TreeGrafter"/>
</dbReference>
<dbReference type="InterPro" id="IPR001647">
    <property type="entry name" value="HTH_TetR"/>
</dbReference>
<proteinExistence type="predicted"/>
<dbReference type="InterPro" id="IPR050109">
    <property type="entry name" value="HTH-type_TetR-like_transc_reg"/>
</dbReference>
<dbReference type="GeneID" id="25393525"/>
<gene>
    <name evidence="6" type="ordered locus">Mhun_1656</name>
</gene>
<dbReference type="Proteomes" id="UP000001941">
    <property type="component" value="Chromosome"/>
</dbReference>
<evidence type="ECO:0000259" key="5">
    <source>
        <dbReference type="PROSITE" id="PS50977"/>
    </source>
</evidence>
<dbReference type="EMBL" id="CP000254">
    <property type="protein sequence ID" value="ABD41387.1"/>
    <property type="molecule type" value="Genomic_DNA"/>
</dbReference>
<dbReference type="GO" id="GO:0000976">
    <property type="term" value="F:transcription cis-regulatory region binding"/>
    <property type="evidence" value="ECO:0007669"/>
    <property type="project" value="TreeGrafter"/>
</dbReference>
<dbReference type="PANTHER" id="PTHR30055">
    <property type="entry name" value="HTH-TYPE TRANSCRIPTIONAL REGULATOR RUTR"/>
    <property type="match status" value="1"/>
</dbReference>
<dbReference type="Pfam" id="PF00440">
    <property type="entry name" value="TetR_N"/>
    <property type="match status" value="1"/>
</dbReference>
<organism evidence="6 7">
    <name type="scientific">Methanospirillum hungatei JF-1 (strain ATCC 27890 / DSM 864 / NBRC 100397 / JF-1)</name>
    <dbReference type="NCBI Taxonomy" id="323259"/>
    <lineage>
        <taxon>Archaea</taxon>
        <taxon>Methanobacteriati</taxon>
        <taxon>Methanobacteriota</taxon>
        <taxon>Stenosarchaea group</taxon>
        <taxon>Methanomicrobia</taxon>
        <taxon>Methanomicrobiales</taxon>
        <taxon>Methanospirillaceae</taxon>
        <taxon>Methanospirillum</taxon>
    </lineage>
</organism>
<dbReference type="PANTHER" id="PTHR30055:SF226">
    <property type="entry name" value="HTH-TYPE TRANSCRIPTIONAL REGULATOR PKSA"/>
    <property type="match status" value="1"/>
</dbReference>